<accession>A0A1A2TLW9</accession>
<dbReference type="InterPro" id="IPR000595">
    <property type="entry name" value="cNMP-bd_dom"/>
</dbReference>
<dbReference type="SUPFAM" id="SSF55874">
    <property type="entry name" value="ATPase domain of HSP90 chaperone/DNA topoisomerase II/histidine kinase"/>
    <property type="match status" value="1"/>
</dbReference>
<accession>A0A1A2TFV5</accession>
<dbReference type="InterPro" id="IPR003594">
    <property type="entry name" value="HATPase_dom"/>
</dbReference>
<dbReference type="Pfam" id="PF02518">
    <property type="entry name" value="HATPase_c"/>
    <property type="match status" value="1"/>
</dbReference>
<comment type="catalytic activity">
    <reaction evidence="1">
        <text>ATP + protein L-histidine = ADP + protein N-phospho-L-histidine.</text>
        <dbReference type="EC" id="2.7.13.3"/>
    </reaction>
</comment>
<dbReference type="GO" id="GO:0000160">
    <property type="term" value="P:phosphorelay signal transduction system"/>
    <property type="evidence" value="ECO:0007669"/>
    <property type="project" value="UniProtKB-KW"/>
</dbReference>
<dbReference type="InterPro" id="IPR018490">
    <property type="entry name" value="cNMP-bd_dom_sf"/>
</dbReference>
<reference evidence="7 8" key="1">
    <citation type="submission" date="2016-06" db="EMBL/GenBank/DDBJ databases">
        <authorList>
            <person name="Kjaerup R.B."/>
            <person name="Dalgaard T.S."/>
            <person name="Juul-Madsen H.R."/>
        </authorList>
    </citation>
    <scope>NUCLEOTIDE SEQUENCE [LARGE SCALE GENOMIC DNA]</scope>
    <source>
        <strain evidence="7 8">E152</strain>
    </source>
</reference>
<organism evidence="7 8">
    <name type="scientific">Mycobacterium mantenii</name>
    <dbReference type="NCBI Taxonomy" id="560555"/>
    <lineage>
        <taxon>Bacteria</taxon>
        <taxon>Bacillati</taxon>
        <taxon>Actinomycetota</taxon>
        <taxon>Actinomycetes</taxon>
        <taxon>Mycobacteriales</taxon>
        <taxon>Mycobacteriaceae</taxon>
        <taxon>Mycobacterium</taxon>
        <taxon>Mycobacterium avium complex (MAC)</taxon>
    </lineage>
</organism>
<keyword evidence="3 7" id="KW-0418">Kinase</keyword>
<dbReference type="PRINTS" id="PR00344">
    <property type="entry name" value="BCTRLSENSOR"/>
</dbReference>
<evidence type="ECO:0000259" key="6">
    <source>
        <dbReference type="PROSITE" id="PS50109"/>
    </source>
</evidence>
<feature type="domain" description="Histidine kinase" evidence="6">
    <location>
        <begin position="303"/>
        <end position="492"/>
    </location>
</feature>
<name>A0A1A2TFV5_MYCNT</name>
<dbReference type="EC" id="2.7.13.3" evidence="2"/>
<dbReference type="GO" id="GO:0004673">
    <property type="term" value="F:protein histidine kinase activity"/>
    <property type="evidence" value="ECO:0007669"/>
    <property type="project" value="UniProtKB-EC"/>
</dbReference>
<dbReference type="OrthoDB" id="1931120at2"/>
<dbReference type="SUPFAM" id="SSF51206">
    <property type="entry name" value="cAMP-binding domain-like"/>
    <property type="match status" value="1"/>
</dbReference>
<keyword evidence="4" id="KW-0902">Two-component regulatory system</keyword>
<evidence type="ECO:0000256" key="3">
    <source>
        <dbReference type="ARBA" id="ARBA00022777"/>
    </source>
</evidence>
<dbReference type="InterPro" id="IPR014710">
    <property type="entry name" value="RmlC-like_jellyroll"/>
</dbReference>
<evidence type="ECO:0000256" key="4">
    <source>
        <dbReference type="ARBA" id="ARBA00023012"/>
    </source>
</evidence>
<evidence type="ECO:0000256" key="1">
    <source>
        <dbReference type="ARBA" id="ARBA00000085"/>
    </source>
</evidence>
<feature type="domain" description="Cyclic nucleotide-binding" evidence="5">
    <location>
        <begin position="17"/>
        <end position="122"/>
    </location>
</feature>
<comment type="caution">
    <text evidence="7">The sequence shown here is derived from an EMBL/GenBank/DDBJ whole genome shotgun (WGS) entry which is preliminary data.</text>
</comment>
<evidence type="ECO:0000313" key="8">
    <source>
        <dbReference type="Proteomes" id="UP000092389"/>
    </source>
</evidence>
<dbReference type="SMART" id="SM00387">
    <property type="entry name" value="HATPase_c"/>
    <property type="match status" value="1"/>
</dbReference>
<dbReference type="PROSITE" id="PS50109">
    <property type="entry name" value="HIS_KIN"/>
    <property type="match status" value="1"/>
</dbReference>
<dbReference type="RefSeq" id="WP_067833936.1">
    <property type="nucleotide sequence ID" value="NZ_LZJP01000083.1"/>
</dbReference>
<keyword evidence="3 7" id="KW-0808">Transferase</keyword>
<gene>
    <name evidence="7" type="ORF">A5683_19035</name>
</gene>
<dbReference type="EMBL" id="LZJU01000058">
    <property type="protein sequence ID" value="OBH77324.1"/>
    <property type="molecule type" value="Genomic_DNA"/>
</dbReference>
<evidence type="ECO:0000259" key="5">
    <source>
        <dbReference type="PROSITE" id="PS50042"/>
    </source>
</evidence>
<evidence type="ECO:0000313" key="7">
    <source>
        <dbReference type="EMBL" id="OBH77324.1"/>
    </source>
</evidence>
<dbReference type="Pfam" id="PF00027">
    <property type="entry name" value="cNMP_binding"/>
    <property type="match status" value="1"/>
</dbReference>
<dbReference type="CDD" id="cd00038">
    <property type="entry name" value="CAP_ED"/>
    <property type="match status" value="1"/>
</dbReference>
<dbReference type="InterPro" id="IPR036890">
    <property type="entry name" value="HATPase_C_sf"/>
</dbReference>
<dbReference type="InterPro" id="IPR004358">
    <property type="entry name" value="Sig_transdc_His_kin-like_C"/>
</dbReference>
<dbReference type="Gene3D" id="1.10.287.130">
    <property type="match status" value="1"/>
</dbReference>
<sequence length="513" mass="56108">MTIDMPCEPDELRSLFLFEALTDEQLAVLCNRGHIENYQPGPICVEGEPATCFYVLIEGELMMSKLSGGQDIETNRTSQRGVYCGAWRAFTGGKQKNYDASVHVTKPSRFFVMDAPVFAQFMRDQFPMAVHLLDGIAVGTDRTRRIIDNREKLLALGRLSAGLTHQLNNPAAAISRAASDLRERVANMRHKLAMLADGTITPEALGALVQLQERVAEQVAKSAAPGGGQHLSALETSDREDAVGDWLEDHGIEGGWDIAPTFVEGGVDTDWLERISAVSDELPSASLEMAIRWINYTIESELLMNQILEASKRISALVADAKQYSQMDRAPFQVANVHDLLYSTLVMFADRLTKDAGRDGPKDTPAITLVKDFDKSLPEIPCYPGDLNQVWTNIIDNAIAAMRDTGGTLTVRTCRYGDNMARVEICDTGPGIPADIREHIFEPFFTTKPFGEGTGLGLDLAFNIVVKKHRGDLRVESAPGDTRFIVLLPLTAPAADVAVADLDDVDEGVATAE</sequence>
<dbReference type="InterPro" id="IPR005467">
    <property type="entry name" value="His_kinase_dom"/>
</dbReference>
<dbReference type="PROSITE" id="PS50042">
    <property type="entry name" value="CNMP_BINDING_3"/>
    <property type="match status" value="1"/>
</dbReference>
<dbReference type="PANTHER" id="PTHR43065:SF48">
    <property type="entry name" value="HISTIDINE KINASE"/>
    <property type="match status" value="1"/>
</dbReference>
<dbReference type="PANTHER" id="PTHR43065">
    <property type="entry name" value="SENSOR HISTIDINE KINASE"/>
    <property type="match status" value="1"/>
</dbReference>
<evidence type="ECO:0000256" key="2">
    <source>
        <dbReference type="ARBA" id="ARBA00012438"/>
    </source>
</evidence>
<dbReference type="Proteomes" id="UP000092389">
    <property type="component" value="Unassembled WGS sequence"/>
</dbReference>
<proteinExistence type="predicted"/>
<dbReference type="Gene3D" id="3.30.565.10">
    <property type="entry name" value="Histidine kinase-like ATPase, C-terminal domain"/>
    <property type="match status" value="1"/>
</dbReference>
<dbReference type="AlphaFoldDB" id="A0A1A2TFV5"/>
<dbReference type="Gene3D" id="2.60.120.10">
    <property type="entry name" value="Jelly Rolls"/>
    <property type="match status" value="1"/>
</dbReference>
<protein>
    <recommendedName>
        <fullName evidence="2">histidine kinase</fullName>
        <ecNumber evidence="2">2.7.13.3</ecNumber>
    </recommendedName>
</protein>